<protein>
    <submittedName>
        <fullName evidence="9">NlpC/P60 family protein</fullName>
    </submittedName>
</protein>
<dbReference type="InterPro" id="IPR051202">
    <property type="entry name" value="Peptidase_C40"/>
</dbReference>
<evidence type="ECO:0000313" key="10">
    <source>
        <dbReference type="Proteomes" id="UP001597252"/>
    </source>
</evidence>
<accession>A0ABW4E1K9</accession>
<evidence type="ECO:0000259" key="8">
    <source>
        <dbReference type="PROSITE" id="PS51935"/>
    </source>
</evidence>
<keyword evidence="5" id="KW-0788">Thiol protease</keyword>
<evidence type="ECO:0000256" key="7">
    <source>
        <dbReference type="SAM" id="SignalP"/>
    </source>
</evidence>
<dbReference type="Gene3D" id="6.10.250.3150">
    <property type="match status" value="1"/>
</dbReference>
<evidence type="ECO:0000256" key="1">
    <source>
        <dbReference type="ARBA" id="ARBA00007074"/>
    </source>
</evidence>
<dbReference type="InterPro" id="IPR038765">
    <property type="entry name" value="Papain-like_cys_pep_sf"/>
</dbReference>
<keyword evidence="2" id="KW-0645">Protease</keyword>
<dbReference type="InterPro" id="IPR057309">
    <property type="entry name" value="PcsB_CC"/>
</dbReference>
<comment type="caution">
    <text evidence="9">The sequence shown here is derived from an EMBL/GenBank/DDBJ whole genome shotgun (WGS) entry which is preliminary data.</text>
</comment>
<evidence type="ECO:0000256" key="5">
    <source>
        <dbReference type="ARBA" id="ARBA00022807"/>
    </source>
</evidence>
<keyword evidence="4" id="KW-0378">Hydrolase</keyword>
<gene>
    <name evidence="9" type="ORF">ACFQ5J_00960</name>
</gene>
<keyword evidence="3 7" id="KW-0732">Signal</keyword>
<dbReference type="PANTHER" id="PTHR47053:SF1">
    <property type="entry name" value="MUREIN DD-ENDOPEPTIDASE MEPH-RELATED"/>
    <property type="match status" value="1"/>
</dbReference>
<evidence type="ECO:0000256" key="2">
    <source>
        <dbReference type="ARBA" id="ARBA00022670"/>
    </source>
</evidence>
<dbReference type="SUPFAM" id="SSF54001">
    <property type="entry name" value="Cysteine proteinases"/>
    <property type="match status" value="1"/>
</dbReference>
<dbReference type="RefSeq" id="WP_164508422.1">
    <property type="nucleotide sequence ID" value="NZ_JBHTON010000003.1"/>
</dbReference>
<reference evidence="10" key="1">
    <citation type="journal article" date="2019" name="Int. J. Syst. Evol. Microbiol.">
        <title>The Global Catalogue of Microorganisms (GCM) 10K type strain sequencing project: providing services to taxonomists for standard genome sequencing and annotation.</title>
        <authorList>
            <consortium name="The Broad Institute Genomics Platform"/>
            <consortium name="The Broad Institute Genome Sequencing Center for Infectious Disease"/>
            <person name="Wu L."/>
            <person name="Ma J."/>
        </authorList>
    </citation>
    <scope>NUCLEOTIDE SEQUENCE [LARGE SCALE GENOMIC DNA]</scope>
    <source>
        <strain evidence="10">CCM 8903</strain>
    </source>
</reference>
<feature type="coiled-coil region" evidence="6">
    <location>
        <begin position="170"/>
        <end position="207"/>
    </location>
</feature>
<dbReference type="PANTHER" id="PTHR47053">
    <property type="entry name" value="MUREIN DD-ENDOPEPTIDASE MEPH-RELATED"/>
    <property type="match status" value="1"/>
</dbReference>
<feature type="chain" id="PRO_5045064427" evidence="7">
    <location>
        <begin position="25"/>
        <end position="384"/>
    </location>
</feature>
<dbReference type="InterPro" id="IPR000064">
    <property type="entry name" value="NLP_P60_dom"/>
</dbReference>
<dbReference type="Gene3D" id="3.90.1720.10">
    <property type="entry name" value="endopeptidase domain like (from Nostoc punctiforme)"/>
    <property type="match status" value="1"/>
</dbReference>
<dbReference type="Pfam" id="PF24568">
    <property type="entry name" value="CC_PcsB"/>
    <property type="match status" value="1"/>
</dbReference>
<dbReference type="PROSITE" id="PS51935">
    <property type="entry name" value="NLPC_P60"/>
    <property type="match status" value="1"/>
</dbReference>
<dbReference type="Proteomes" id="UP001597252">
    <property type="component" value="Unassembled WGS sequence"/>
</dbReference>
<dbReference type="Pfam" id="PF00877">
    <property type="entry name" value="NLPC_P60"/>
    <property type="match status" value="1"/>
</dbReference>
<feature type="coiled-coil region" evidence="6">
    <location>
        <begin position="35"/>
        <end position="115"/>
    </location>
</feature>
<feature type="domain" description="NlpC/P60" evidence="8">
    <location>
        <begin position="268"/>
        <end position="384"/>
    </location>
</feature>
<sequence>MKTVTLIAAATVLATTGVGLQSVAADSVSDAKTALSDKQSETSSLQAQLQAAQAQVAKVDAQASQKAQAAADAKANIAQATKQIATYDAQITKAQAELAQRTAVMKKQLQSLQKQAGESVTGNVYVDFVLNADNMSDAVSRSFTVGKLNAANKEALSDVQAAGDKLAGLKAAAVKNKAELEANEAQLEKDQAQLTALNKSIQAKQADLQAKVAANQTAVQSLQGDLSKANAAAKAAATKPAESTAKAPAATSTAKAASTPAASSSVAAGSIGGIGGVAAKYIGVAYVWGGSTPSGFDCSGLVWYAAKQMGVSLPRTSQAMSTLGSNVSLSSLQAGDLLFWGGVGSAYHVAIYIGGGQYIHAPEPGQTVTIQSMSYFAPSFARRL</sequence>
<evidence type="ECO:0000313" key="9">
    <source>
        <dbReference type="EMBL" id="MFD1483817.1"/>
    </source>
</evidence>
<comment type="similarity">
    <text evidence="1">Belongs to the peptidase C40 family.</text>
</comment>
<name>A0ABW4E1K9_9LACO</name>
<proteinExistence type="inferred from homology"/>
<dbReference type="EMBL" id="JBHTON010000003">
    <property type="protein sequence ID" value="MFD1483817.1"/>
    <property type="molecule type" value="Genomic_DNA"/>
</dbReference>
<evidence type="ECO:0000256" key="6">
    <source>
        <dbReference type="SAM" id="Coils"/>
    </source>
</evidence>
<keyword evidence="10" id="KW-1185">Reference proteome</keyword>
<evidence type="ECO:0000256" key="4">
    <source>
        <dbReference type="ARBA" id="ARBA00022801"/>
    </source>
</evidence>
<keyword evidence="6" id="KW-0175">Coiled coil</keyword>
<evidence type="ECO:0000256" key="3">
    <source>
        <dbReference type="ARBA" id="ARBA00022729"/>
    </source>
</evidence>
<organism evidence="9 10">
    <name type="scientific">Lacticaseibacillus baoqingensis</name>
    <dbReference type="NCBI Taxonomy" id="2486013"/>
    <lineage>
        <taxon>Bacteria</taxon>
        <taxon>Bacillati</taxon>
        <taxon>Bacillota</taxon>
        <taxon>Bacilli</taxon>
        <taxon>Lactobacillales</taxon>
        <taxon>Lactobacillaceae</taxon>
        <taxon>Lacticaseibacillus</taxon>
    </lineage>
</organism>
<feature type="signal peptide" evidence="7">
    <location>
        <begin position="1"/>
        <end position="24"/>
    </location>
</feature>